<dbReference type="AlphaFoldDB" id="L7FJV6"/>
<dbReference type="VEuPathDB" id="AmoebaDB:EIN_284870"/>
<evidence type="ECO:0000256" key="1">
    <source>
        <dbReference type="SAM" id="Coils"/>
    </source>
</evidence>
<keyword evidence="4" id="KW-1185">Reference proteome</keyword>
<organism evidence="3 4">
    <name type="scientific">Entamoeba invadens IP1</name>
    <dbReference type="NCBI Taxonomy" id="370355"/>
    <lineage>
        <taxon>Eukaryota</taxon>
        <taxon>Amoebozoa</taxon>
        <taxon>Evosea</taxon>
        <taxon>Archamoebae</taxon>
        <taxon>Mastigamoebida</taxon>
        <taxon>Entamoebidae</taxon>
        <taxon>Entamoeba</taxon>
    </lineage>
</organism>
<dbReference type="Pfam" id="PF07534">
    <property type="entry name" value="TLD"/>
    <property type="match status" value="1"/>
</dbReference>
<gene>
    <name evidence="3" type="ORF">EIN_284870</name>
</gene>
<sequence length="337" mass="38436">MNMTEKSSFRVVADKLSEVIQTLTSIQKACLSLQPFQEEIKIERGFGEEVDIKRIGDEMEAVDDMIRRRSAILSKADSISGVLKETNSIVQIYLDECKCENNHLISQHNELTRKMIELEEDKLKKDVKDRQEWIDERTEQFEKRKNELERGLYAITQNESHVKLGEDIQNCLITQIETWSTKKVNGVLFDSKVDTYTAEKNMFGSALVGKGKMAIIIEDMNANLFGVYLETKVFRSNRYVCDRKAFIFSLFSNGRSERPLKFDIKEPQYAFVLNDDEGGRLFSVGYGCLNGNDIDVDKKNCGSGKCGSASYDYKGNVNILCGSNNFLPKRIVVLEMS</sequence>
<evidence type="ECO:0000313" key="4">
    <source>
        <dbReference type="Proteomes" id="UP000014680"/>
    </source>
</evidence>
<evidence type="ECO:0000313" key="3">
    <source>
        <dbReference type="EMBL" id="ELP84901.1"/>
    </source>
</evidence>
<dbReference type="GeneID" id="14883861"/>
<name>L7FJV6_ENTIV</name>
<feature type="domain" description="TLDc" evidence="2">
    <location>
        <begin position="202"/>
        <end position="328"/>
    </location>
</feature>
<dbReference type="EMBL" id="KB207106">
    <property type="protein sequence ID" value="ELP84901.1"/>
    <property type="molecule type" value="Genomic_DNA"/>
</dbReference>
<dbReference type="RefSeq" id="XP_004184247.1">
    <property type="nucleotide sequence ID" value="XM_004184199.1"/>
</dbReference>
<protein>
    <recommendedName>
        <fullName evidence="2">TLDc domain-containing protein</fullName>
    </recommendedName>
</protein>
<proteinExistence type="predicted"/>
<keyword evidence="1" id="KW-0175">Coiled coil</keyword>
<reference evidence="3 4" key="1">
    <citation type="submission" date="2012-10" db="EMBL/GenBank/DDBJ databases">
        <authorList>
            <person name="Zafar N."/>
            <person name="Inman J."/>
            <person name="Hall N."/>
            <person name="Lorenzi H."/>
            <person name="Caler E."/>
        </authorList>
    </citation>
    <scope>NUCLEOTIDE SEQUENCE [LARGE SCALE GENOMIC DNA]</scope>
    <source>
        <strain evidence="3 4">IP1</strain>
    </source>
</reference>
<feature type="coiled-coil region" evidence="1">
    <location>
        <begin position="94"/>
        <end position="121"/>
    </location>
</feature>
<accession>L7FJV6</accession>
<dbReference type="InterPro" id="IPR006571">
    <property type="entry name" value="TLDc_dom"/>
</dbReference>
<dbReference type="Proteomes" id="UP000014680">
    <property type="component" value="Unassembled WGS sequence"/>
</dbReference>
<evidence type="ECO:0000259" key="2">
    <source>
        <dbReference type="Pfam" id="PF07534"/>
    </source>
</evidence>
<dbReference type="KEGG" id="eiv:EIN_284870"/>